<evidence type="ECO:0000313" key="3">
    <source>
        <dbReference type="Proteomes" id="UP000432350"/>
    </source>
</evidence>
<gene>
    <name evidence="2" type="ORF">SPHINGO8BC_51463</name>
</gene>
<organism evidence="2 3">
    <name type="scientific">Sphingobacterium multivorum</name>
    <dbReference type="NCBI Taxonomy" id="28454"/>
    <lineage>
        <taxon>Bacteria</taxon>
        <taxon>Pseudomonadati</taxon>
        <taxon>Bacteroidota</taxon>
        <taxon>Sphingobacteriia</taxon>
        <taxon>Sphingobacteriales</taxon>
        <taxon>Sphingobacteriaceae</taxon>
        <taxon>Sphingobacterium</taxon>
    </lineage>
</organism>
<reference evidence="2 3" key="1">
    <citation type="submission" date="2019-10" db="EMBL/GenBank/DDBJ databases">
        <authorList>
            <person name="Karimi E."/>
        </authorList>
    </citation>
    <scope>NUCLEOTIDE SEQUENCE [LARGE SCALE GENOMIC DNA]</scope>
    <source>
        <strain evidence="2">Sphingobacterium sp. 8BC</strain>
    </source>
</reference>
<dbReference type="InterPro" id="IPR023385">
    <property type="entry name" value="YopX-like_C"/>
</dbReference>
<dbReference type="Gene3D" id="2.30.30.290">
    <property type="entry name" value="YopX-like domains"/>
    <property type="match status" value="1"/>
</dbReference>
<feature type="domain" description="YopX protein" evidence="1">
    <location>
        <begin position="13"/>
        <end position="137"/>
    </location>
</feature>
<accession>A0A654D0Z8</accession>
<sequence>MNNEKKAPVRQIKFRGLRVEGKGWVYGDLLTGVGYYKKGRFYILPTVENLASIEGCHPLDGLEVIPETVGQFTGLLDKNGKEIYEGDKLQTEKLGFAYVVWDDAAFAMKSPGSEAIDWVHSSEYTKSEVIGNIHEESDINSIEGKETKGNG</sequence>
<dbReference type="Pfam" id="PF09643">
    <property type="entry name" value="YopX"/>
    <property type="match status" value="1"/>
</dbReference>
<dbReference type="SUPFAM" id="SSF159006">
    <property type="entry name" value="YopX-like"/>
    <property type="match status" value="1"/>
</dbReference>
<dbReference type="Proteomes" id="UP000432350">
    <property type="component" value="Unassembled WGS sequence"/>
</dbReference>
<dbReference type="InterPro" id="IPR019096">
    <property type="entry name" value="YopX_protein"/>
</dbReference>
<protein>
    <submittedName>
        <fullName evidence="2">YopX protein</fullName>
    </submittedName>
</protein>
<proteinExistence type="predicted"/>
<dbReference type="RefSeq" id="WP_159332857.1">
    <property type="nucleotide sequence ID" value="NZ_LR733857.1"/>
</dbReference>
<evidence type="ECO:0000259" key="1">
    <source>
        <dbReference type="Pfam" id="PF09643"/>
    </source>
</evidence>
<dbReference type="AlphaFoldDB" id="A0A654D0Z8"/>
<dbReference type="EMBL" id="CABWMV010000024">
    <property type="protein sequence ID" value="VXC99448.1"/>
    <property type="molecule type" value="Genomic_DNA"/>
</dbReference>
<name>A0A654D0Z8_SPHMU</name>
<evidence type="ECO:0000313" key="2">
    <source>
        <dbReference type="EMBL" id="VXC99448.1"/>
    </source>
</evidence>